<organism evidence="8 9">
    <name type="scientific">Paratrimastix pyriformis</name>
    <dbReference type="NCBI Taxonomy" id="342808"/>
    <lineage>
        <taxon>Eukaryota</taxon>
        <taxon>Metamonada</taxon>
        <taxon>Preaxostyla</taxon>
        <taxon>Paratrimastigidae</taxon>
        <taxon>Paratrimastix</taxon>
    </lineage>
</organism>
<keyword evidence="6 7" id="KW-0472">Membrane</keyword>
<evidence type="ECO:0000256" key="2">
    <source>
        <dbReference type="ARBA" id="ARBA00006859"/>
    </source>
</evidence>
<gene>
    <name evidence="8" type="ORF">PAPYR_3589</name>
</gene>
<reference evidence="8" key="1">
    <citation type="journal article" date="2022" name="bioRxiv">
        <title>Genomics of Preaxostyla Flagellates Illuminates Evolutionary Transitions and the Path Towards Mitochondrial Loss.</title>
        <authorList>
            <person name="Novak L.V.F."/>
            <person name="Treitli S.C."/>
            <person name="Pyrih J."/>
            <person name="Halakuc P."/>
            <person name="Pipaliya S.V."/>
            <person name="Vacek V."/>
            <person name="Brzon O."/>
            <person name="Soukal P."/>
            <person name="Eme L."/>
            <person name="Dacks J.B."/>
            <person name="Karnkowska A."/>
            <person name="Elias M."/>
            <person name="Hampl V."/>
        </authorList>
    </citation>
    <scope>NUCLEOTIDE SEQUENCE</scope>
    <source>
        <strain evidence="8">RCP-MX</strain>
    </source>
</reference>
<proteinExistence type="inferred from homology"/>
<accession>A0ABQ8UTZ7</accession>
<dbReference type="PANTHER" id="PTHR12174:SF103">
    <property type="entry name" value="INTRAMEMBRANE PROTEASE (IMPAS) FAMILY"/>
    <property type="match status" value="1"/>
</dbReference>
<evidence type="ECO:0000313" key="8">
    <source>
        <dbReference type="EMBL" id="KAJ4460200.1"/>
    </source>
</evidence>
<feature type="transmembrane region" description="Helical" evidence="7">
    <location>
        <begin position="198"/>
        <end position="216"/>
    </location>
</feature>
<evidence type="ECO:0000313" key="9">
    <source>
        <dbReference type="Proteomes" id="UP001141327"/>
    </source>
</evidence>
<dbReference type="PANTHER" id="PTHR12174">
    <property type="entry name" value="SIGNAL PEPTIDE PEPTIDASE"/>
    <property type="match status" value="1"/>
</dbReference>
<feature type="transmembrane region" description="Helical" evidence="7">
    <location>
        <begin position="149"/>
        <end position="168"/>
    </location>
</feature>
<evidence type="ECO:0000256" key="5">
    <source>
        <dbReference type="ARBA" id="ARBA00022989"/>
    </source>
</evidence>
<dbReference type="InterPro" id="IPR006639">
    <property type="entry name" value="Preselin/SPP"/>
</dbReference>
<keyword evidence="4" id="KW-0378">Hydrolase</keyword>
<sequence length="381" mass="41890">MPEDKVIGNSLDRWRLTNPAVGAVYRIFAGSFAMIDFLDPGFILIIACAVGVILVSALSKVVPTNNPLPPEIVDAQSTVHWTSAIVMPLVGSTILVLCLYFLSSMMIVMTISFSCISCVSIFSLMYVVLPHTPEFNKKLFRLPLLGAEVTVRTLLSGLIAGAMLATWFLRPYWYMSNVIALCLCWFMMQCTSLPNLKIASLLLAALFVYDIFWVFYSKPIFGKNVMVTVATSLRLPMLLEFPRLFGDRAVMLGLGDIVFPGIVICYTLKIDLHLHNLRLTPPTVDLVPMATAPDVQHKDAAVMDATVTPGGSTSWLGVWREASYMQTAMAGYLVGLVVAYAAVTIMNHPQPALLYLVPLTLGPPLVRSLPRHHLGLLWNGV</sequence>
<protein>
    <submittedName>
        <fullName evidence="8">Signal peptide peptidase family protein</fullName>
    </submittedName>
</protein>
<keyword evidence="3 7" id="KW-0812">Transmembrane</keyword>
<feature type="transmembrane region" description="Helical" evidence="7">
    <location>
        <begin position="108"/>
        <end position="129"/>
    </location>
</feature>
<evidence type="ECO:0000256" key="7">
    <source>
        <dbReference type="SAM" id="Phobius"/>
    </source>
</evidence>
<feature type="transmembrane region" description="Helical" evidence="7">
    <location>
        <begin position="249"/>
        <end position="268"/>
    </location>
</feature>
<evidence type="ECO:0000256" key="1">
    <source>
        <dbReference type="ARBA" id="ARBA00004127"/>
    </source>
</evidence>
<feature type="transmembrane region" description="Helical" evidence="7">
    <location>
        <begin position="41"/>
        <end position="58"/>
    </location>
</feature>
<comment type="caution">
    <text evidence="8">The sequence shown here is derived from an EMBL/GenBank/DDBJ whole genome shotgun (WGS) entry which is preliminary data.</text>
</comment>
<evidence type="ECO:0000256" key="6">
    <source>
        <dbReference type="ARBA" id="ARBA00023136"/>
    </source>
</evidence>
<dbReference type="Pfam" id="PF04258">
    <property type="entry name" value="Peptidase_A22B"/>
    <property type="match status" value="1"/>
</dbReference>
<dbReference type="EMBL" id="JAPMOS010000014">
    <property type="protein sequence ID" value="KAJ4460200.1"/>
    <property type="molecule type" value="Genomic_DNA"/>
</dbReference>
<evidence type="ECO:0000256" key="3">
    <source>
        <dbReference type="ARBA" id="ARBA00022692"/>
    </source>
</evidence>
<feature type="transmembrane region" description="Helical" evidence="7">
    <location>
        <begin position="79"/>
        <end position="102"/>
    </location>
</feature>
<evidence type="ECO:0000256" key="4">
    <source>
        <dbReference type="ARBA" id="ARBA00022801"/>
    </source>
</evidence>
<dbReference type="SMART" id="SM00730">
    <property type="entry name" value="PSN"/>
    <property type="match status" value="1"/>
</dbReference>
<dbReference type="Proteomes" id="UP001141327">
    <property type="component" value="Unassembled WGS sequence"/>
</dbReference>
<comment type="subcellular location">
    <subcellularLocation>
        <location evidence="1">Endomembrane system</location>
        <topology evidence="1">Multi-pass membrane protein</topology>
    </subcellularLocation>
</comment>
<keyword evidence="9" id="KW-1185">Reference proteome</keyword>
<dbReference type="InterPro" id="IPR007369">
    <property type="entry name" value="Peptidase_A22B_SPP"/>
</dbReference>
<feature type="transmembrane region" description="Helical" evidence="7">
    <location>
        <begin position="329"/>
        <end position="346"/>
    </location>
</feature>
<name>A0ABQ8UTZ7_9EUKA</name>
<comment type="similarity">
    <text evidence="2">Belongs to the peptidase A22B family.</text>
</comment>
<keyword evidence="5 7" id="KW-1133">Transmembrane helix</keyword>